<feature type="transmembrane region" description="Helical" evidence="2">
    <location>
        <begin position="148"/>
        <end position="170"/>
    </location>
</feature>
<evidence type="ECO:0000313" key="4">
    <source>
        <dbReference type="Proteomes" id="UP000806528"/>
    </source>
</evidence>
<evidence type="ECO:0000256" key="1">
    <source>
        <dbReference type="SAM" id="MobiDB-lite"/>
    </source>
</evidence>
<name>A0ABR9P9X9_9ACTN</name>
<proteinExistence type="predicted"/>
<feature type="transmembrane region" description="Helical" evidence="2">
    <location>
        <begin position="70"/>
        <end position="93"/>
    </location>
</feature>
<feature type="region of interest" description="Disordered" evidence="1">
    <location>
        <begin position="205"/>
        <end position="233"/>
    </location>
</feature>
<accession>A0ABR9P9X9</accession>
<dbReference type="EMBL" id="JADBGI010000016">
    <property type="protein sequence ID" value="MBE3000645.1"/>
    <property type="molecule type" value="Genomic_DNA"/>
</dbReference>
<protein>
    <submittedName>
        <fullName evidence="3">Uncharacterized protein</fullName>
    </submittedName>
</protein>
<dbReference type="RefSeq" id="WP_193123252.1">
    <property type="nucleotide sequence ID" value="NZ_JADBGI010000016.1"/>
</dbReference>
<reference evidence="3 4" key="1">
    <citation type="submission" date="2020-09" db="EMBL/GenBank/DDBJ databases">
        <title>Diversity and distribution of actinomycetes associated with coral in the coast of Hainan.</title>
        <authorList>
            <person name="Li F."/>
        </authorList>
    </citation>
    <scope>NUCLEOTIDE SEQUENCE [LARGE SCALE GENOMIC DNA]</scope>
    <source>
        <strain evidence="3 4">HNM0947</strain>
    </source>
</reference>
<keyword evidence="4" id="KW-1185">Reference proteome</keyword>
<evidence type="ECO:0000256" key="2">
    <source>
        <dbReference type="SAM" id="Phobius"/>
    </source>
</evidence>
<gene>
    <name evidence="3" type="ORF">IDM40_18340</name>
</gene>
<keyword evidence="2" id="KW-1133">Transmembrane helix</keyword>
<evidence type="ECO:0000313" key="3">
    <source>
        <dbReference type="EMBL" id="MBE3000645.1"/>
    </source>
</evidence>
<feature type="transmembrane region" description="Helical" evidence="2">
    <location>
        <begin position="176"/>
        <end position="195"/>
    </location>
</feature>
<keyword evidence="2" id="KW-0812">Transmembrane</keyword>
<organism evidence="3 4">
    <name type="scientific">Nocardiopsis coralli</name>
    <dbReference type="NCBI Taxonomy" id="2772213"/>
    <lineage>
        <taxon>Bacteria</taxon>
        <taxon>Bacillati</taxon>
        <taxon>Actinomycetota</taxon>
        <taxon>Actinomycetes</taxon>
        <taxon>Streptosporangiales</taxon>
        <taxon>Nocardiopsidaceae</taxon>
        <taxon>Nocardiopsis</taxon>
    </lineage>
</organism>
<keyword evidence="2" id="KW-0472">Membrane</keyword>
<dbReference type="Proteomes" id="UP000806528">
    <property type="component" value="Unassembled WGS sequence"/>
</dbReference>
<feature type="transmembrane region" description="Helical" evidence="2">
    <location>
        <begin position="37"/>
        <end position="58"/>
    </location>
</feature>
<sequence>MTEKTTSPRMGRFNIVRQFMLLQRYGQNHPWTYMGRVTVAVTLYGAVLIGICAVPLFLFGNTTLAEAWPWLLVLFGSLVLGGAFGAGVGLFMLKWTTKDGAVPRDADPDTLRAAQRHLRKGVLSGDPETDRLARHLVPQARRGNSTKLLVVLFVVAAGPFLVLQVLRHIGGDGDPLALVLGAFMVVAFAIAWPFARKRKRNSARFAEAHDAEYGPPEHGNGPPAPEDGRPAQG</sequence>
<comment type="caution">
    <text evidence="3">The sequence shown here is derived from an EMBL/GenBank/DDBJ whole genome shotgun (WGS) entry which is preliminary data.</text>
</comment>